<evidence type="ECO:0000313" key="11">
    <source>
        <dbReference type="EMBL" id="WFD39238.1"/>
    </source>
</evidence>
<dbReference type="GO" id="GO:0005694">
    <property type="term" value="C:chromosome"/>
    <property type="evidence" value="ECO:0007669"/>
    <property type="project" value="UniProtKB-SubCell"/>
</dbReference>
<sequence length="819" mass="91069">MDELPADDDLLSCMLLDTLEFEPAIMTHKMNPMQRAARFDRDAISLLVRQHVIWERDLPAALAAFLRIPVVRKHAQSKSPAQMRVFESHIQRYLQAYLPDAGFEYAVTHRYHTARLRRLEALGGIHDRATGAAGLGIGRTDLCVLAMRSFQPDDIITHCRAALKDLSREEDETLREEAIHARSGDLRNGHTRPQRDFSIIRSSSRKLSQLLLGPARFINHDCQPNAEFRRSGHQLTIRCIRPIQRNEEITTFYGENYFELNNKECMCATCERLGRGFFSADKEQPEPAPTGQGGDERTLRSSSSSAALPVAPPPVDMINYALDPDATGPECECLTCKTAFRAPERWWTPDECVRCERHYKLYKCDWPSRSPKENPAESHSNVRPLKRSAPQSQRPPKRQALSLDSPAASETSSPVKLSPMRSFDSDEERPASSDTRHGRRKFEVRSDDSDEGFDDNHVTLGPRILGHDASTDVLASYWGAPSGQRRERRPANLGLESLSDRIASRRVNGHEHGHRRKASDMSVKSERATPSFESKSKSRTPAPAPTEAVIKTERATPVLEKKGPASLPPDAGRAVSLPPAPSQRTSKHARSASGTYGRPPEPAKREQPASPARERPASRRERPVSPPKPAIATKGPERTSVSNLALFWSGGVEGRTRRRAREQHKPEERPLRGRPSSESREKRAKEEAANAPKVDKAKVERPPPEPERPERQDRPEHDRLDTEKAERAVPSPPSTVSTPNTIKSESTSRPTSPLPSDGPPRQPARRNLRWGSGKSSISRPLPGNSASTGISLLSALTGRASPTTHVNGTPSRAPDERSL</sequence>
<keyword evidence="5 11" id="KW-0808">Transferase</keyword>
<evidence type="ECO:0000256" key="1">
    <source>
        <dbReference type="ARBA" id="ARBA00004123"/>
    </source>
</evidence>
<dbReference type="GO" id="GO:0140999">
    <property type="term" value="F:histone H3K4 trimethyltransferase activity"/>
    <property type="evidence" value="ECO:0007669"/>
    <property type="project" value="UniProtKB-EC"/>
</dbReference>
<feature type="compositionally biased region" description="Pro residues" evidence="9">
    <location>
        <begin position="752"/>
        <end position="762"/>
    </location>
</feature>
<dbReference type="InterPro" id="IPR001214">
    <property type="entry name" value="SET_dom"/>
</dbReference>
<evidence type="ECO:0000259" key="10">
    <source>
        <dbReference type="PROSITE" id="PS50280"/>
    </source>
</evidence>
<evidence type="ECO:0000256" key="7">
    <source>
        <dbReference type="ARBA" id="ARBA00022853"/>
    </source>
</evidence>
<dbReference type="GeneID" id="85225860"/>
<reference evidence="11" key="1">
    <citation type="submission" date="2023-03" db="EMBL/GenBank/DDBJ databases">
        <title>Mating type loci evolution in Malassezia.</title>
        <authorList>
            <person name="Coelho M.A."/>
        </authorList>
    </citation>
    <scope>NUCLEOTIDE SEQUENCE</scope>
    <source>
        <strain evidence="11">CBS 9431</strain>
    </source>
</reference>
<feature type="compositionally biased region" description="Basic and acidic residues" evidence="9">
    <location>
        <begin position="601"/>
        <end position="623"/>
    </location>
</feature>
<organism evidence="11 12">
    <name type="scientific">Malassezia japonica</name>
    <dbReference type="NCBI Taxonomy" id="223818"/>
    <lineage>
        <taxon>Eukaryota</taxon>
        <taxon>Fungi</taxon>
        <taxon>Dikarya</taxon>
        <taxon>Basidiomycota</taxon>
        <taxon>Ustilaginomycotina</taxon>
        <taxon>Malasseziomycetes</taxon>
        <taxon>Malasseziales</taxon>
        <taxon>Malasseziaceae</taxon>
        <taxon>Malassezia</taxon>
    </lineage>
</organism>
<evidence type="ECO:0000256" key="8">
    <source>
        <dbReference type="ARBA" id="ARBA00023242"/>
    </source>
</evidence>
<feature type="compositionally biased region" description="Polar residues" evidence="9">
    <location>
        <begin position="740"/>
        <end position="751"/>
    </location>
</feature>
<feature type="compositionally biased region" description="Basic and acidic residues" evidence="9">
    <location>
        <begin position="498"/>
        <end position="511"/>
    </location>
</feature>
<feature type="compositionally biased region" description="Polar residues" evidence="9">
    <location>
        <begin position="773"/>
        <end position="791"/>
    </location>
</feature>
<dbReference type="PANTHER" id="PTHR12977">
    <property type="entry name" value="SUPPRESSOR OF VARIEGATION 4-20-RELATED"/>
    <property type="match status" value="1"/>
</dbReference>
<comment type="subcellular location">
    <subcellularLocation>
        <location evidence="2">Chromosome</location>
    </subcellularLocation>
    <subcellularLocation>
        <location evidence="1">Nucleus</location>
    </subcellularLocation>
</comment>
<evidence type="ECO:0000256" key="5">
    <source>
        <dbReference type="ARBA" id="ARBA00022679"/>
    </source>
</evidence>
<dbReference type="EC" id="2.1.1.354" evidence="11"/>
<feature type="compositionally biased region" description="Polar residues" evidence="9">
    <location>
        <begin position="800"/>
        <end position="810"/>
    </location>
</feature>
<evidence type="ECO:0000256" key="3">
    <source>
        <dbReference type="ARBA" id="ARBA00022454"/>
    </source>
</evidence>
<dbReference type="InterPro" id="IPR039977">
    <property type="entry name" value="Suv4-20/Set9"/>
</dbReference>
<keyword evidence="6" id="KW-0949">S-adenosyl-L-methionine</keyword>
<feature type="region of interest" description="Disordered" evidence="9">
    <location>
        <begin position="481"/>
        <end position="819"/>
    </location>
</feature>
<dbReference type="RefSeq" id="XP_060122135.1">
    <property type="nucleotide sequence ID" value="XM_060266152.1"/>
</dbReference>
<keyword evidence="8" id="KW-0539">Nucleus</keyword>
<evidence type="ECO:0000313" key="12">
    <source>
        <dbReference type="Proteomes" id="UP001217754"/>
    </source>
</evidence>
<keyword evidence="12" id="KW-1185">Reference proteome</keyword>
<keyword evidence="4 11" id="KW-0489">Methyltransferase</keyword>
<dbReference type="GO" id="GO:0032259">
    <property type="term" value="P:methylation"/>
    <property type="evidence" value="ECO:0007669"/>
    <property type="project" value="UniProtKB-KW"/>
</dbReference>
<dbReference type="Gene3D" id="1.10.10.1700">
    <property type="entry name" value="Histone-lysine N-methyltransferase"/>
    <property type="match status" value="1"/>
</dbReference>
<evidence type="ECO:0000256" key="6">
    <source>
        <dbReference type="ARBA" id="ARBA00022691"/>
    </source>
</evidence>
<dbReference type="SMART" id="SM00317">
    <property type="entry name" value="SET"/>
    <property type="match status" value="1"/>
</dbReference>
<feature type="compositionally biased region" description="Basic and acidic residues" evidence="9">
    <location>
        <begin position="428"/>
        <end position="447"/>
    </location>
</feature>
<feature type="region of interest" description="Disordered" evidence="9">
    <location>
        <begin position="280"/>
        <end position="314"/>
    </location>
</feature>
<accession>A0AAF0JA88</accession>
<dbReference type="Pfam" id="PF00856">
    <property type="entry name" value="SET"/>
    <property type="match status" value="1"/>
</dbReference>
<gene>
    <name evidence="11" type="primary">set9</name>
    <name evidence="11" type="ORF">MJAP1_002209</name>
</gene>
<keyword evidence="3" id="KW-0158">Chromosome</keyword>
<proteinExistence type="predicted"/>
<name>A0AAF0JA88_9BASI</name>
<dbReference type="PANTHER" id="PTHR12977:SF4">
    <property type="entry name" value="HISTONE-LYSINE N-METHYLTRANSFERASE KMT5B"/>
    <property type="match status" value="1"/>
</dbReference>
<feature type="region of interest" description="Disordered" evidence="9">
    <location>
        <begin position="366"/>
        <end position="455"/>
    </location>
</feature>
<evidence type="ECO:0000256" key="9">
    <source>
        <dbReference type="SAM" id="MobiDB-lite"/>
    </source>
</evidence>
<dbReference type="GO" id="GO:0042799">
    <property type="term" value="F:histone H4K20 methyltransferase activity"/>
    <property type="evidence" value="ECO:0007669"/>
    <property type="project" value="TreeGrafter"/>
</dbReference>
<keyword evidence="7" id="KW-0156">Chromatin regulator</keyword>
<dbReference type="Proteomes" id="UP001217754">
    <property type="component" value="Chromosome 3"/>
</dbReference>
<evidence type="ECO:0000256" key="2">
    <source>
        <dbReference type="ARBA" id="ARBA00004286"/>
    </source>
</evidence>
<dbReference type="InterPro" id="IPR046341">
    <property type="entry name" value="SET_dom_sf"/>
</dbReference>
<dbReference type="PROSITE" id="PS50280">
    <property type="entry name" value="SET"/>
    <property type="match status" value="1"/>
</dbReference>
<evidence type="ECO:0000256" key="4">
    <source>
        <dbReference type="ARBA" id="ARBA00022603"/>
    </source>
</evidence>
<dbReference type="SUPFAM" id="SSF82199">
    <property type="entry name" value="SET domain"/>
    <property type="match status" value="1"/>
</dbReference>
<protein>
    <submittedName>
        <fullName evidence="11">[histone H3]-lysine(4) N-trimethyltransferase</fullName>
        <ecNumber evidence="11">2.1.1.354</ecNumber>
    </submittedName>
</protein>
<feature type="domain" description="SET" evidence="10">
    <location>
        <begin position="133"/>
        <end position="254"/>
    </location>
</feature>
<dbReference type="InterPro" id="IPR041938">
    <property type="entry name" value="Hist-Lys_N-MTase_N"/>
</dbReference>
<feature type="compositionally biased region" description="Basic and acidic residues" evidence="9">
    <location>
        <begin position="550"/>
        <end position="563"/>
    </location>
</feature>
<feature type="compositionally biased region" description="Basic and acidic residues" evidence="9">
    <location>
        <begin position="663"/>
        <end position="727"/>
    </location>
</feature>
<dbReference type="Gene3D" id="2.170.270.10">
    <property type="entry name" value="SET domain"/>
    <property type="match status" value="1"/>
</dbReference>
<dbReference type="AlphaFoldDB" id="A0AAF0JA88"/>
<dbReference type="GO" id="GO:0005634">
    <property type="term" value="C:nucleus"/>
    <property type="evidence" value="ECO:0007669"/>
    <property type="project" value="UniProtKB-SubCell"/>
</dbReference>
<dbReference type="EMBL" id="CP119960">
    <property type="protein sequence ID" value="WFD39238.1"/>
    <property type="molecule type" value="Genomic_DNA"/>
</dbReference>